<feature type="region of interest" description="Disordered" evidence="1">
    <location>
        <begin position="99"/>
        <end position="123"/>
    </location>
</feature>
<accession>A0A1B6KF15</accession>
<dbReference type="EMBL" id="GEBQ01029944">
    <property type="protein sequence ID" value="JAT10033.1"/>
    <property type="molecule type" value="Transcribed_RNA"/>
</dbReference>
<dbReference type="AlphaFoldDB" id="A0A1B6KF15"/>
<feature type="compositionally biased region" description="Polar residues" evidence="1">
    <location>
        <begin position="107"/>
        <end position="117"/>
    </location>
</feature>
<sequence>MMYNSARVMDNNLLHVDGDGTPKTEEKVNEDYILKRPEDEVVAIILSAIIGNIIERWEPLDNTQTGIQPLCRVSSVSCSNSGDMLKDDPDVNFDIFHHTNSEEENVNKMSSSSNQSRTTKKSR</sequence>
<feature type="non-terminal residue" evidence="2">
    <location>
        <position position="123"/>
    </location>
</feature>
<proteinExistence type="predicted"/>
<protein>
    <submittedName>
        <fullName evidence="2">Uncharacterized protein</fullName>
    </submittedName>
</protein>
<organism evidence="2">
    <name type="scientific">Graphocephala atropunctata</name>
    <dbReference type="NCBI Taxonomy" id="36148"/>
    <lineage>
        <taxon>Eukaryota</taxon>
        <taxon>Metazoa</taxon>
        <taxon>Ecdysozoa</taxon>
        <taxon>Arthropoda</taxon>
        <taxon>Hexapoda</taxon>
        <taxon>Insecta</taxon>
        <taxon>Pterygota</taxon>
        <taxon>Neoptera</taxon>
        <taxon>Paraneoptera</taxon>
        <taxon>Hemiptera</taxon>
        <taxon>Auchenorrhyncha</taxon>
        <taxon>Membracoidea</taxon>
        <taxon>Cicadellidae</taxon>
        <taxon>Cicadellinae</taxon>
        <taxon>Cicadellini</taxon>
        <taxon>Graphocephala</taxon>
    </lineage>
</organism>
<evidence type="ECO:0000256" key="1">
    <source>
        <dbReference type="SAM" id="MobiDB-lite"/>
    </source>
</evidence>
<gene>
    <name evidence="2" type="ORF">g.3621</name>
</gene>
<name>A0A1B6KF15_9HEMI</name>
<evidence type="ECO:0000313" key="2">
    <source>
        <dbReference type="EMBL" id="JAT10033.1"/>
    </source>
</evidence>
<reference evidence="2" key="1">
    <citation type="submission" date="2015-11" db="EMBL/GenBank/DDBJ databases">
        <title>De novo transcriptome assembly of four potential Pierce s Disease insect vectors from Arizona vineyards.</title>
        <authorList>
            <person name="Tassone E.E."/>
        </authorList>
    </citation>
    <scope>NUCLEOTIDE SEQUENCE</scope>
</reference>